<feature type="region of interest" description="Disordered" evidence="1">
    <location>
        <begin position="1"/>
        <end position="21"/>
    </location>
</feature>
<keyword evidence="3" id="KW-1185">Reference proteome</keyword>
<sequence length="587" mass="63859">MSAPHRTQSPAPVTAAAMKPSPPRAFPELLSSLTKRVGSCSAVRAHFACIIQPFSFLRPLNSTRTGFTLLVSSASKVFPCPSNLSTKHQRQQTTCQPPREAGAMSWVPPATPQRTAGAQQFERPAAPQQTATTLASSTLAAAQANNGAVATPQPTPEPATATAVPAQPATPQATAAPARVNQFARTPRTGGQFPACKEYCCTEDLNNYATITIHTAKCSACDRRNMTSFMLRCKGCGWQICHPCQEAREKKNTLTVAHGKVGATPRSSFGRPLPPSISTAPIPMKALTPAKKMVDILETSKEEEDTKDKNGKIDQPKEVPQEVSPPTSGEKRKRRQTPRAAKNKKRIIEATSEEELTDPPESPIKLTKGQRTVRNPTPAGNPASSMLLSGPRSRPSATQQQPSERLTTSPTPRNTGSIQTSGWSYTEDNARKLLGNELMNQMSGYTAGGHILGRQMPHVNPSVCIIPSIVARNFVPLRLGSKFLCKAQDSVRADWAKRGFMAVTFTTPEPVVVLRTFVLTNVQARYPKVELNDEARGALFGVVRSRFRALRRPNTDLLDLKMSELTDMQQKELDRMLSEDIADILNL</sequence>
<feature type="compositionally biased region" description="Basic residues" evidence="1">
    <location>
        <begin position="331"/>
        <end position="345"/>
    </location>
</feature>
<protein>
    <submittedName>
        <fullName evidence="2">Uncharacterized protein</fullName>
    </submittedName>
</protein>
<feature type="region of interest" description="Disordered" evidence="1">
    <location>
        <begin position="300"/>
        <end position="424"/>
    </location>
</feature>
<organism evidence="2 3">
    <name type="scientific">Massarina eburnea CBS 473.64</name>
    <dbReference type="NCBI Taxonomy" id="1395130"/>
    <lineage>
        <taxon>Eukaryota</taxon>
        <taxon>Fungi</taxon>
        <taxon>Dikarya</taxon>
        <taxon>Ascomycota</taxon>
        <taxon>Pezizomycotina</taxon>
        <taxon>Dothideomycetes</taxon>
        <taxon>Pleosporomycetidae</taxon>
        <taxon>Pleosporales</taxon>
        <taxon>Massarineae</taxon>
        <taxon>Massarinaceae</taxon>
        <taxon>Massarina</taxon>
    </lineage>
</organism>
<reference evidence="2" key="1">
    <citation type="journal article" date="2020" name="Stud. Mycol.">
        <title>101 Dothideomycetes genomes: a test case for predicting lifestyles and emergence of pathogens.</title>
        <authorList>
            <person name="Haridas S."/>
            <person name="Albert R."/>
            <person name="Binder M."/>
            <person name="Bloem J."/>
            <person name="Labutti K."/>
            <person name="Salamov A."/>
            <person name="Andreopoulos B."/>
            <person name="Baker S."/>
            <person name="Barry K."/>
            <person name="Bills G."/>
            <person name="Bluhm B."/>
            <person name="Cannon C."/>
            <person name="Castanera R."/>
            <person name="Culley D."/>
            <person name="Daum C."/>
            <person name="Ezra D."/>
            <person name="Gonzalez J."/>
            <person name="Henrissat B."/>
            <person name="Kuo A."/>
            <person name="Liang C."/>
            <person name="Lipzen A."/>
            <person name="Lutzoni F."/>
            <person name="Magnuson J."/>
            <person name="Mondo S."/>
            <person name="Nolan M."/>
            <person name="Ohm R."/>
            <person name="Pangilinan J."/>
            <person name="Park H.-J."/>
            <person name="Ramirez L."/>
            <person name="Alfaro M."/>
            <person name="Sun H."/>
            <person name="Tritt A."/>
            <person name="Yoshinaga Y."/>
            <person name="Zwiers L.-H."/>
            <person name="Turgeon B."/>
            <person name="Goodwin S."/>
            <person name="Spatafora J."/>
            <person name="Crous P."/>
            <person name="Grigoriev I."/>
        </authorList>
    </citation>
    <scope>NUCLEOTIDE SEQUENCE</scope>
    <source>
        <strain evidence="2">CBS 473.64</strain>
    </source>
</reference>
<evidence type="ECO:0000313" key="3">
    <source>
        <dbReference type="Proteomes" id="UP000799753"/>
    </source>
</evidence>
<accession>A0A6A6RW50</accession>
<proteinExistence type="predicted"/>
<feature type="compositionally biased region" description="Polar residues" evidence="1">
    <location>
        <begin position="1"/>
        <end position="11"/>
    </location>
</feature>
<feature type="compositionally biased region" description="Basic and acidic residues" evidence="1">
    <location>
        <begin position="300"/>
        <end position="320"/>
    </location>
</feature>
<evidence type="ECO:0000256" key="1">
    <source>
        <dbReference type="SAM" id="MobiDB-lite"/>
    </source>
</evidence>
<dbReference type="AlphaFoldDB" id="A0A6A6RW50"/>
<gene>
    <name evidence="2" type="ORF">P280DRAFT_481995</name>
</gene>
<feature type="compositionally biased region" description="Polar residues" evidence="1">
    <location>
        <begin position="395"/>
        <end position="424"/>
    </location>
</feature>
<dbReference type="OrthoDB" id="4755622at2759"/>
<feature type="compositionally biased region" description="Low complexity" evidence="1">
    <location>
        <begin position="124"/>
        <end position="163"/>
    </location>
</feature>
<dbReference type="Proteomes" id="UP000799753">
    <property type="component" value="Unassembled WGS sequence"/>
</dbReference>
<feature type="region of interest" description="Disordered" evidence="1">
    <location>
        <begin position="98"/>
        <end position="163"/>
    </location>
</feature>
<dbReference type="EMBL" id="MU006789">
    <property type="protein sequence ID" value="KAF2638653.1"/>
    <property type="molecule type" value="Genomic_DNA"/>
</dbReference>
<evidence type="ECO:0000313" key="2">
    <source>
        <dbReference type="EMBL" id="KAF2638653.1"/>
    </source>
</evidence>
<feature type="region of interest" description="Disordered" evidence="1">
    <location>
        <begin position="263"/>
        <end position="285"/>
    </location>
</feature>
<name>A0A6A6RW50_9PLEO</name>